<dbReference type="PROSITE" id="PS51257">
    <property type="entry name" value="PROKAR_LIPOPROTEIN"/>
    <property type="match status" value="1"/>
</dbReference>
<keyword evidence="4" id="KW-1185">Reference proteome</keyword>
<dbReference type="Proteomes" id="UP000011083">
    <property type="component" value="Unassembled WGS sequence"/>
</dbReference>
<feature type="signal peptide" evidence="2">
    <location>
        <begin position="1"/>
        <end position="27"/>
    </location>
</feature>
<feature type="chain" id="PRO_5003990874" evidence="2">
    <location>
        <begin position="28"/>
        <end position="220"/>
    </location>
</feature>
<reference evidence="3 4" key="1">
    <citation type="journal article" date="2013" name="Genome Biol.">
        <title>Genome of Acanthamoeba castellanii highlights extensive lateral gene transfer and early evolution of tyrosine kinase signaling.</title>
        <authorList>
            <person name="Clarke M."/>
            <person name="Lohan A.J."/>
            <person name="Liu B."/>
            <person name="Lagkouvardos I."/>
            <person name="Roy S."/>
            <person name="Zafar N."/>
            <person name="Bertelli C."/>
            <person name="Schilde C."/>
            <person name="Kianianmomeni A."/>
            <person name="Burglin T.R."/>
            <person name="Frech C."/>
            <person name="Turcotte B."/>
            <person name="Kopec K.O."/>
            <person name="Synnott J.M."/>
            <person name="Choo C."/>
            <person name="Paponov I."/>
            <person name="Finkler A."/>
            <person name="Soon Heng Tan C."/>
            <person name="Hutchins A.P."/>
            <person name="Weinmeier T."/>
            <person name="Rattei T."/>
            <person name="Chu J.S."/>
            <person name="Gimenez G."/>
            <person name="Irimia M."/>
            <person name="Rigden D.J."/>
            <person name="Fitzpatrick D.A."/>
            <person name="Lorenzo-Morales J."/>
            <person name="Bateman A."/>
            <person name="Chiu C.H."/>
            <person name="Tang P."/>
            <person name="Hegemann P."/>
            <person name="Fromm H."/>
            <person name="Raoult D."/>
            <person name="Greub G."/>
            <person name="Miranda-Saavedra D."/>
            <person name="Chen N."/>
            <person name="Nash P."/>
            <person name="Ginger M.L."/>
            <person name="Horn M."/>
            <person name="Schaap P."/>
            <person name="Caler L."/>
            <person name="Loftus B."/>
        </authorList>
    </citation>
    <scope>NUCLEOTIDE SEQUENCE [LARGE SCALE GENOMIC DNA]</scope>
    <source>
        <strain evidence="3 4">Neff</strain>
    </source>
</reference>
<proteinExistence type="predicted"/>
<accession>L8H9H8</accession>
<protein>
    <submittedName>
        <fullName evidence="3">Uncharacterized protein</fullName>
    </submittedName>
</protein>
<sequence>MTRGFMLTFYLAWLVVVLGCFSGVARAQLAGVEITFTNQTFSQNGTNLVAQFGFTQGYASEAVNCTFTFPGALTFQSINQYYTLRGSNLAGLSFPSDINAQPLSSGKLHVRNEGAVSTGTELTYYVWLHEQGKDLGQAFSFGLACAADGQSASFSLDNLVIVDNTRPAESASPSPNSSPQPGSSKSPSPSPSGGHDDVSLGARLAPLAALVLAACRSRHQ</sequence>
<organism evidence="3 4">
    <name type="scientific">Acanthamoeba castellanii (strain ATCC 30010 / Neff)</name>
    <dbReference type="NCBI Taxonomy" id="1257118"/>
    <lineage>
        <taxon>Eukaryota</taxon>
        <taxon>Amoebozoa</taxon>
        <taxon>Discosea</taxon>
        <taxon>Longamoebia</taxon>
        <taxon>Centramoebida</taxon>
        <taxon>Acanthamoebidae</taxon>
        <taxon>Acanthamoeba</taxon>
    </lineage>
</organism>
<evidence type="ECO:0000313" key="4">
    <source>
        <dbReference type="Proteomes" id="UP000011083"/>
    </source>
</evidence>
<dbReference type="EMBL" id="KB007908">
    <property type="protein sequence ID" value="ELR21076.1"/>
    <property type="molecule type" value="Genomic_DNA"/>
</dbReference>
<evidence type="ECO:0000256" key="2">
    <source>
        <dbReference type="SAM" id="SignalP"/>
    </source>
</evidence>
<keyword evidence="2" id="KW-0732">Signal</keyword>
<name>L8H9H8_ACACF</name>
<evidence type="ECO:0000313" key="3">
    <source>
        <dbReference type="EMBL" id="ELR21076.1"/>
    </source>
</evidence>
<feature type="compositionally biased region" description="Low complexity" evidence="1">
    <location>
        <begin position="170"/>
        <end position="187"/>
    </location>
</feature>
<dbReference type="GeneID" id="14921952"/>
<dbReference type="KEGG" id="acan:ACA1_282410"/>
<gene>
    <name evidence="3" type="ORF">ACA1_282410</name>
</gene>
<evidence type="ECO:0000256" key="1">
    <source>
        <dbReference type="SAM" id="MobiDB-lite"/>
    </source>
</evidence>
<dbReference type="AlphaFoldDB" id="L8H9H8"/>
<feature type="region of interest" description="Disordered" evidence="1">
    <location>
        <begin position="166"/>
        <end position="199"/>
    </location>
</feature>
<dbReference type="VEuPathDB" id="AmoebaDB:ACA1_282410"/>
<dbReference type="RefSeq" id="XP_004344819.1">
    <property type="nucleotide sequence ID" value="XM_004344769.1"/>
</dbReference>